<feature type="domain" description="SH3" evidence="16">
    <location>
        <begin position="321"/>
        <end position="393"/>
    </location>
</feature>
<dbReference type="PANTHER" id="PTHR19332:SF1">
    <property type="entry name" value="PEROXISOMAL MEMBRANE PROTEIN PEX13"/>
    <property type="match status" value="1"/>
</dbReference>
<dbReference type="InterPro" id="IPR001452">
    <property type="entry name" value="SH3_domain"/>
</dbReference>
<dbReference type="SMART" id="SM00326">
    <property type="entry name" value="SH3"/>
    <property type="match status" value="1"/>
</dbReference>
<keyword evidence="6" id="KW-0653">Protein transport</keyword>
<keyword evidence="5" id="KW-0812">Transmembrane</keyword>
<evidence type="ECO:0000256" key="13">
    <source>
        <dbReference type="ARBA" id="ARBA00065871"/>
    </source>
</evidence>
<dbReference type="AlphaFoldDB" id="A0AAD5RYH9"/>
<evidence type="ECO:0000256" key="10">
    <source>
        <dbReference type="ARBA" id="ARBA00023140"/>
    </source>
</evidence>
<dbReference type="GO" id="GO:0016560">
    <property type="term" value="P:protein import into peroxisome matrix, docking"/>
    <property type="evidence" value="ECO:0007669"/>
    <property type="project" value="InterPro"/>
</dbReference>
<evidence type="ECO:0000256" key="15">
    <source>
        <dbReference type="SAM" id="MobiDB-lite"/>
    </source>
</evidence>
<protein>
    <recommendedName>
        <fullName evidence="12">Peroxisomal membrane protein PEX13</fullName>
    </recommendedName>
    <alternativeName>
        <fullName evidence="11">Peroxin-13</fullName>
    </alternativeName>
</protein>
<feature type="region of interest" description="Disordered" evidence="15">
    <location>
        <begin position="1"/>
        <end position="71"/>
    </location>
</feature>
<comment type="caution">
    <text evidence="17">The sequence shown here is derived from an EMBL/GenBank/DDBJ whole genome shotgun (WGS) entry which is preliminary data.</text>
</comment>
<evidence type="ECO:0000256" key="7">
    <source>
        <dbReference type="ARBA" id="ARBA00022989"/>
    </source>
</evidence>
<dbReference type="SUPFAM" id="SSF50044">
    <property type="entry name" value="SH3-domain"/>
    <property type="match status" value="1"/>
</dbReference>
<comment type="similarity">
    <text evidence="2">Belongs to the peroxin-13 family.</text>
</comment>
<proteinExistence type="inferred from homology"/>
<keyword evidence="18" id="KW-1185">Reference proteome</keyword>
<dbReference type="CDD" id="cd11771">
    <property type="entry name" value="SH3_Pex13p_fungal"/>
    <property type="match status" value="1"/>
</dbReference>
<evidence type="ECO:0000313" key="17">
    <source>
        <dbReference type="EMBL" id="KAJ2905700.1"/>
    </source>
</evidence>
<keyword evidence="7" id="KW-1133">Transmembrane helix</keyword>
<feature type="compositionally biased region" description="Low complexity" evidence="15">
    <location>
        <begin position="14"/>
        <end position="45"/>
    </location>
</feature>
<dbReference type="InterPro" id="IPR007223">
    <property type="entry name" value="Peroxin-13_N"/>
</dbReference>
<dbReference type="GO" id="GO:0005778">
    <property type="term" value="C:peroxisomal membrane"/>
    <property type="evidence" value="ECO:0007669"/>
    <property type="project" value="UniProtKB-SubCell"/>
</dbReference>
<dbReference type="EMBL" id="JAKWBI020000026">
    <property type="protein sequence ID" value="KAJ2905700.1"/>
    <property type="molecule type" value="Genomic_DNA"/>
</dbReference>
<gene>
    <name evidence="17" type="ORF">MKZ38_004567</name>
</gene>
<evidence type="ECO:0000256" key="12">
    <source>
        <dbReference type="ARBA" id="ARBA00034535"/>
    </source>
</evidence>
<accession>A0AAD5RYH9</accession>
<evidence type="ECO:0000313" key="18">
    <source>
        <dbReference type="Proteomes" id="UP001201980"/>
    </source>
</evidence>
<comment type="subcellular location">
    <subcellularLocation>
        <location evidence="1">Peroxisome membrane</location>
        <topology evidence="1">Single-pass membrane protein</topology>
    </subcellularLocation>
</comment>
<evidence type="ECO:0000256" key="2">
    <source>
        <dbReference type="ARBA" id="ARBA00006033"/>
    </source>
</evidence>
<feature type="compositionally biased region" description="Polar residues" evidence="15">
    <location>
        <begin position="402"/>
        <end position="412"/>
    </location>
</feature>
<dbReference type="InterPro" id="IPR035463">
    <property type="entry name" value="Pex13"/>
</dbReference>
<dbReference type="FunFam" id="2.30.30.40:FF:000128">
    <property type="entry name" value="Peroxisomal membrane protein (Pex13)"/>
    <property type="match status" value="1"/>
</dbReference>
<evidence type="ECO:0000256" key="6">
    <source>
        <dbReference type="ARBA" id="ARBA00022927"/>
    </source>
</evidence>
<evidence type="ECO:0000256" key="1">
    <source>
        <dbReference type="ARBA" id="ARBA00004549"/>
    </source>
</evidence>
<feature type="compositionally biased region" description="Polar residues" evidence="15">
    <location>
        <begin position="57"/>
        <end position="67"/>
    </location>
</feature>
<dbReference type="Pfam" id="PF04088">
    <property type="entry name" value="Peroxin-13_N"/>
    <property type="match status" value="1"/>
</dbReference>
<feature type="compositionally biased region" description="Pro residues" evidence="15">
    <location>
        <begin position="419"/>
        <end position="428"/>
    </location>
</feature>
<keyword evidence="8" id="KW-0811">Translocation</keyword>
<dbReference type="PANTHER" id="PTHR19332">
    <property type="entry name" value="PEROXISOMAL MEMBRANE PROTEIN PEX13"/>
    <property type="match status" value="1"/>
</dbReference>
<name>A0AAD5RYH9_9PEZI</name>
<evidence type="ECO:0000256" key="4">
    <source>
        <dbReference type="ARBA" id="ARBA00022448"/>
    </source>
</evidence>
<dbReference type="PROSITE" id="PS50002">
    <property type="entry name" value="SH3"/>
    <property type="match status" value="1"/>
</dbReference>
<dbReference type="GO" id="GO:1990429">
    <property type="term" value="C:peroxisomal importomer complex"/>
    <property type="evidence" value="ECO:0007669"/>
    <property type="project" value="TreeGrafter"/>
</dbReference>
<evidence type="ECO:0000259" key="16">
    <source>
        <dbReference type="PROSITE" id="PS50002"/>
    </source>
</evidence>
<dbReference type="InterPro" id="IPR036028">
    <property type="entry name" value="SH3-like_dom_sf"/>
</dbReference>
<organism evidence="17 18">
    <name type="scientific">Zalerion maritima</name>
    <dbReference type="NCBI Taxonomy" id="339359"/>
    <lineage>
        <taxon>Eukaryota</taxon>
        <taxon>Fungi</taxon>
        <taxon>Dikarya</taxon>
        <taxon>Ascomycota</taxon>
        <taxon>Pezizomycotina</taxon>
        <taxon>Sordariomycetes</taxon>
        <taxon>Lulworthiomycetidae</taxon>
        <taxon>Lulworthiales</taxon>
        <taxon>Lulworthiaceae</taxon>
        <taxon>Zalerion</taxon>
    </lineage>
</organism>
<keyword evidence="10" id="KW-0576">Peroxisome</keyword>
<sequence>MASPPKPWERAGSTPATATTTATPGMTDLTPRTALGSSAATTSAPPAIPQRPASLASPITPTSTALNRPSAGPYNTYGGAGGAGGYSGAYSSPYASPYSRLGGYGGYGGGGGGGMYGGMGGYGGMYGGGMGSMYGMGGMGGMGGMHQDPNNPNSLTNQFSQGTQATFQLLEGLVGAFTGFAQMLESTYMTTHSSFFAMVAVAEQFGNLRNTLGNILGVFTLIRWLRTVFAKLTGRPPPADATALNPIAFAKFEGRSAATPDGAGAAPKPSRKPLLFFLAAAFGLPYLMSKVIKSLAASQEQRTGQVMTAAGDGGATAFDPSKLEFCRVMWDYQPENQPAGSTEGLDLPVKKGDLVAVLSKSDPLGNSSEWWRCRARNGKLGYVPSAYLEVVTRNPTRPQITAAPQEQAGSQTLALPAGKAPPTPPPEPASAVTAESVAKGQFFS</sequence>
<feature type="region of interest" description="Disordered" evidence="15">
    <location>
        <begin position="402"/>
        <end position="444"/>
    </location>
</feature>
<keyword evidence="9" id="KW-0472">Membrane</keyword>
<evidence type="ECO:0000256" key="14">
    <source>
        <dbReference type="PROSITE-ProRule" id="PRU00192"/>
    </source>
</evidence>
<evidence type="ECO:0000256" key="3">
    <source>
        <dbReference type="ARBA" id="ARBA00022443"/>
    </source>
</evidence>
<evidence type="ECO:0000256" key="8">
    <source>
        <dbReference type="ARBA" id="ARBA00023010"/>
    </source>
</evidence>
<evidence type="ECO:0000256" key="5">
    <source>
        <dbReference type="ARBA" id="ARBA00022692"/>
    </source>
</evidence>
<evidence type="ECO:0000256" key="11">
    <source>
        <dbReference type="ARBA" id="ARBA00029693"/>
    </source>
</evidence>
<keyword evidence="3 14" id="KW-0728">SH3 domain</keyword>
<evidence type="ECO:0000256" key="9">
    <source>
        <dbReference type="ARBA" id="ARBA00023136"/>
    </source>
</evidence>
<reference evidence="17" key="1">
    <citation type="submission" date="2022-07" db="EMBL/GenBank/DDBJ databases">
        <title>Draft genome sequence of Zalerion maritima ATCC 34329, a (micro)plastics degrading marine fungus.</title>
        <authorList>
            <person name="Paco A."/>
            <person name="Goncalves M.F.M."/>
            <person name="Rocha-Santos T.A.P."/>
            <person name="Alves A."/>
        </authorList>
    </citation>
    <scope>NUCLEOTIDE SEQUENCE</scope>
    <source>
        <strain evidence="17">ATCC 34329</strain>
    </source>
</reference>
<keyword evidence="4" id="KW-0813">Transport</keyword>
<dbReference type="Pfam" id="PF07653">
    <property type="entry name" value="SH3_2"/>
    <property type="match status" value="1"/>
</dbReference>
<dbReference type="Proteomes" id="UP001201980">
    <property type="component" value="Unassembled WGS sequence"/>
</dbReference>
<comment type="subunit">
    <text evidence="13">Interacts (via SH3 domain) with PEX14 (via SH3-binding motif); forming the PEX13-PEX14 docking complex.</text>
</comment>
<dbReference type="Gene3D" id="2.30.30.40">
    <property type="entry name" value="SH3 Domains"/>
    <property type="match status" value="1"/>
</dbReference>